<feature type="region of interest" description="Disordered" evidence="2">
    <location>
        <begin position="561"/>
        <end position="583"/>
    </location>
</feature>
<dbReference type="Proteomes" id="UP000009183">
    <property type="component" value="Unassembled WGS sequence, unordered"/>
</dbReference>
<dbReference type="PaxDb" id="29760-VIT_00s0480g00010.t01"/>
<feature type="compositionally biased region" description="Pro residues" evidence="2">
    <location>
        <begin position="449"/>
        <end position="473"/>
    </location>
</feature>
<feature type="region of interest" description="Disordered" evidence="2">
    <location>
        <begin position="271"/>
        <end position="299"/>
    </location>
</feature>
<feature type="compositionally biased region" description="Polar residues" evidence="2">
    <location>
        <begin position="562"/>
        <end position="571"/>
    </location>
</feature>
<keyword evidence="4" id="KW-1185">Reference proteome</keyword>
<reference evidence="4" key="1">
    <citation type="journal article" date="2007" name="Nature">
        <title>The grapevine genome sequence suggests ancestral hexaploidization in major angiosperm phyla.</title>
        <authorList>
            <consortium name="The French-Italian Public Consortium for Grapevine Genome Characterization."/>
            <person name="Jaillon O."/>
            <person name="Aury J.-M."/>
            <person name="Noel B."/>
            <person name="Policriti A."/>
            <person name="Clepet C."/>
            <person name="Casagrande A."/>
            <person name="Choisne N."/>
            <person name="Aubourg S."/>
            <person name="Vitulo N."/>
            <person name="Jubin C."/>
            <person name="Vezzi A."/>
            <person name="Legeai F."/>
            <person name="Hugueney P."/>
            <person name="Dasilva C."/>
            <person name="Horner D."/>
            <person name="Mica E."/>
            <person name="Jublot D."/>
            <person name="Poulain J."/>
            <person name="Bruyere C."/>
            <person name="Billault A."/>
            <person name="Segurens B."/>
            <person name="Gouyvenoux M."/>
            <person name="Ugarte E."/>
            <person name="Cattonaro F."/>
            <person name="Anthouard V."/>
            <person name="Vico V."/>
            <person name="Del Fabbro C."/>
            <person name="Alaux M."/>
            <person name="Di Gaspero G."/>
            <person name="Dumas V."/>
            <person name="Felice N."/>
            <person name="Paillard S."/>
            <person name="Juman I."/>
            <person name="Moroldo M."/>
            <person name="Scalabrin S."/>
            <person name="Canaguier A."/>
            <person name="Le Clainche I."/>
            <person name="Malacrida G."/>
            <person name="Durand E."/>
            <person name="Pesole G."/>
            <person name="Laucou V."/>
            <person name="Chatelet P."/>
            <person name="Merdinoglu D."/>
            <person name="Delledonne M."/>
            <person name="Pezzotti M."/>
            <person name="Lecharny A."/>
            <person name="Scarpelli C."/>
            <person name="Artiguenave F."/>
            <person name="Pe M.E."/>
            <person name="Valle G."/>
            <person name="Morgante M."/>
            <person name="Caboche M."/>
            <person name="Adam-Blondon A.-F."/>
            <person name="Weissenbach J."/>
            <person name="Quetier F."/>
            <person name="Wincker P."/>
        </authorList>
    </citation>
    <scope>NUCLEOTIDE SEQUENCE [LARGE SCALE GENOMIC DNA]</scope>
    <source>
        <strain evidence="4">cv. Pinot noir / PN40024</strain>
    </source>
</reference>
<feature type="compositionally biased region" description="Pro residues" evidence="2">
    <location>
        <begin position="480"/>
        <end position="500"/>
    </location>
</feature>
<dbReference type="FunCoup" id="F6I2B4">
    <property type="interactions" value="1"/>
</dbReference>
<dbReference type="EMBL" id="FN596542">
    <property type="protein sequence ID" value="CCB61081.1"/>
    <property type="molecule type" value="Genomic_DNA"/>
</dbReference>
<evidence type="ECO:0000256" key="2">
    <source>
        <dbReference type="SAM" id="MobiDB-lite"/>
    </source>
</evidence>
<evidence type="ECO:0000313" key="4">
    <source>
        <dbReference type="Proteomes" id="UP000009183"/>
    </source>
</evidence>
<dbReference type="InParanoid" id="F6I2B4"/>
<feature type="compositionally biased region" description="Basic and acidic residues" evidence="2">
    <location>
        <begin position="282"/>
        <end position="296"/>
    </location>
</feature>
<dbReference type="STRING" id="29760.F6I2B4"/>
<evidence type="ECO:0000256" key="1">
    <source>
        <dbReference type="ARBA" id="ARBA00023054"/>
    </source>
</evidence>
<dbReference type="PANTHER" id="PTHR31342:SF16">
    <property type="entry name" value="TALIN_MIDDLE DOMAIN-CONTAINING PROTEIN"/>
    <property type="match status" value="1"/>
</dbReference>
<protein>
    <recommendedName>
        <fullName evidence="5">Hydroxyproline-rich glycoprotein family protein</fullName>
    </recommendedName>
</protein>
<dbReference type="eggNOG" id="ENOG502QTV0">
    <property type="taxonomic scope" value="Eukaryota"/>
</dbReference>
<dbReference type="PANTHER" id="PTHR31342">
    <property type="entry name" value="PROTEIN CHUP1, CHLOROPLASTIC"/>
    <property type="match status" value="1"/>
</dbReference>
<dbReference type="InterPro" id="IPR040265">
    <property type="entry name" value="CHUP1/IPGA1-like"/>
</dbReference>
<feature type="compositionally biased region" description="Pro residues" evidence="2">
    <location>
        <begin position="419"/>
        <end position="428"/>
    </location>
</feature>
<feature type="compositionally biased region" description="Pro residues" evidence="2">
    <location>
        <begin position="363"/>
        <end position="375"/>
    </location>
</feature>
<organism evidence="3 4">
    <name type="scientific">Vitis vinifera</name>
    <name type="common">Grape</name>
    <dbReference type="NCBI Taxonomy" id="29760"/>
    <lineage>
        <taxon>Eukaryota</taxon>
        <taxon>Viridiplantae</taxon>
        <taxon>Streptophyta</taxon>
        <taxon>Embryophyta</taxon>
        <taxon>Tracheophyta</taxon>
        <taxon>Spermatophyta</taxon>
        <taxon>Magnoliopsida</taxon>
        <taxon>eudicotyledons</taxon>
        <taxon>Gunneridae</taxon>
        <taxon>Pentapetalae</taxon>
        <taxon>rosids</taxon>
        <taxon>Vitales</taxon>
        <taxon>Vitaceae</taxon>
        <taxon>Viteae</taxon>
        <taxon>Vitis</taxon>
    </lineage>
</organism>
<feature type="compositionally biased region" description="Polar residues" evidence="2">
    <location>
        <begin position="341"/>
        <end position="353"/>
    </location>
</feature>
<accession>F6I2B4</accession>
<feature type="compositionally biased region" description="Polar residues" evidence="2">
    <location>
        <begin position="271"/>
        <end position="280"/>
    </location>
</feature>
<keyword evidence="1" id="KW-0175">Coiled coil</keyword>
<proteinExistence type="predicted"/>
<dbReference type="AlphaFoldDB" id="F6I2B4"/>
<evidence type="ECO:0000313" key="3">
    <source>
        <dbReference type="EMBL" id="CCB61081.1"/>
    </source>
</evidence>
<feature type="region of interest" description="Disordered" evidence="2">
    <location>
        <begin position="324"/>
        <end position="536"/>
    </location>
</feature>
<gene>
    <name evidence="3" type="ORF">VIT_00s0480g00010</name>
</gene>
<sequence>MASGSCLPLLFRRKTMTFEATKVSNISKNQKPAQSLKTEMSYGKTGNFILIMELRKKIMTFRDLIDLPPCDGSASIDELVIWTTEELHKMYPEVVPGIPVSATMGIASMDQGLVYLCRALKSVGDLWMKNTEWMGNIKYDAHGNLEQLGMSILSPGSGLALLDCMIKVAKDKFDMMEEEDAGKDNSPGPETSTFMRSYSFNKTASPCLSPVTPTSVLPELTNYPSKVGDFAYASSSPPFLWPLRMQAVGKLNPIDVKHLSFHMFPRVIPQDSTSNFTQKKSTVKEPEQEMEAKSDSEMTVAGAFEEAKDDKSIEETPDVVVADLNDMSSNEGGDNKISEAENLSISPMPSSASFEREDREVFGPPPAPPSPPAPPQLSLNAERVSLPPPMLQPKIAAPPPQPPPPPPQPLPLVTSRVSVPPPPLPPMPLTNEVAPPSLPPLMPSKGSVPSPPAPPIPLTTGAAPPPPPPPPMPLSNGAAPPSPPPMPLSSGAAPPPPPFMPLKGTGPLPPPPPMLLTKGGAPPPPPPGGAKNLRPRKAATKLKRSTQMGNLYRVLKGKVEGSSLQGQSSNGRKGLAGSSAGGKQGMADALAEMTKRSAYFQQIEEDVQKHAKSIMELKAAIGSFQTKDMNEMLKFHKHVESCLEELTDESQVLARFEGFPTKKLEALRMAAALYLKLDAIVANLQNWKPVAPLGQLLDKAEHYFSKIKGEIDALERTKDEESKKFQSHNIHFDFGILVRIKESAVDVSSSCMEFALKERREAKAMENQGSSGSKTEGPTKGCGKMLWRAFQFAFRVYTFAGGHDDRAEELTRELAQEIESDPRHV</sequence>
<evidence type="ECO:0008006" key="5">
    <source>
        <dbReference type="Google" id="ProtNLM"/>
    </source>
</evidence>
<name>F6I2B4_VITVI</name>
<feature type="compositionally biased region" description="Pro residues" evidence="2">
    <location>
        <begin position="386"/>
        <end position="410"/>
    </location>
</feature>
<dbReference type="HOGENOM" id="CLU_021013_0_0_1"/>